<evidence type="ECO:0000313" key="6">
    <source>
        <dbReference type="EMBL" id="PNP39743.1"/>
    </source>
</evidence>
<dbReference type="GO" id="GO:0046872">
    <property type="term" value="F:metal ion binding"/>
    <property type="evidence" value="ECO:0007669"/>
    <property type="project" value="UniProtKB-KW"/>
</dbReference>
<dbReference type="Gene3D" id="3.30.1120.10">
    <property type="match status" value="1"/>
</dbReference>
<organism evidence="6 7">
    <name type="scientific">Trichoderma gamsii</name>
    <dbReference type="NCBI Taxonomy" id="398673"/>
    <lineage>
        <taxon>Eukaryota</taxon>
        <taxon>Fungi</taxon>
        <taxon>Dikarya</taxon>
        <taxon>Ascomycota</taxon>
        <taxon>Pezizomycotina</taxon>
        <taxon>Sordariomycetes</taxon>
        <taxon>Hypocreomycetidae</taxon>
        <taxon>Hypocreales</taxon>
        <taxon>Hypocreaceae</taxon>
        <taxon>Trichoderma</taxon>
    </lineage>
</organism>
<evidence type="ECO:0000256" key="2">
    <source>
        <dbReference type="ARBA" id="ARBA00022723"/>
    </source>
</evidence>
<dbReference type="CDD" id="cd16025">
    <property type="entry name" value="PAS_like"/>
    <property type="match status" value="1"/>
</dbReference>
<evidence type="ECO:0000256" key="4">
    <source>
        <dbReference type="ARBA" id="ARBA00022837"/>
    </source>
</evidence>
<dbReference type="EMBL" id="MTYH01000075">
    <property type="protein sequence ID" value="PNP39743.1"/>
    <property type="molecule type" value="Genomic_DNA"/>
</dbReference>
<keyword evidence="3" id="KW-0378">Hydrolase</keyword>
<proteinExistence type="inferred from homology"/>
<dbReference type="OrthoDB" id="103349at2759"/>
<dbReference type="PROSITE" id="PS00149">
    <property type="entry name" value="SULFATASE_2"/>
    <property type="match status" value="1"/>
</dbReference>
<keyword evidence="2" id="KW-0479">Metal-binding</keyword>
<protein>
    <recommendedName>
        <fullName evidence="5">Sulfatase N-terminal domain-containing protein</fullName>
    </recommendedName>
</protein>
<dbReference type="AlphaFoldDB" id="A0A2K0T2H8"/>
<dbReference type="InterPro" id="IPR050738">
    <property type="entry name" value="Sulfatase"/>
</dbReference>
<dbReference type="PANTHER" id="PTHR42693">
    <property type="entry name" value="ARYLSULFATASE FAMILY MEMBER"/>
    <property type="match status" value="1"/>
</dbReference>
<dbReference type="InterPro" id="IPR000917">
    <property type="entry name" value="Sulfatase_N"/>
</dbReference>
<keyword evidence="4" id="KW-0106">Calcium</keyword>
<dbReference type="PANTHER" id="PTHR42693:SF33">
    <property type="entry name" value="ARYLSULFATASE"/>
    <property type="match status" value="1"/>
</dbReference>
<dbReference type="InterPro" id="IPR024607">
    <property type="entry name" value="Sulfatase_CS"/>
</dbReference>
<dbReference type="Proteomes" id="UP000236546">
    <property type="component" value="Unassembled WGS sequence"/>
</dbReference>
<comment type="caution">
    <text evidence="6">The sequence shown here is derived from an EMBL/GenBank/DDBJ whole genome shotgun (WGS) entry which is preliminary data.</text>
</comment>
<name>A0A2K0T2H8_9HYPO</name>
<dbReference type="InterPro" id="IPR017850">
    <property type="entry name" value="Alkaline_phosphatase_core_sf"/>
</dbReference>
<evidence type="ECO:0000313" key="7">
    <source>
        <dbReference type="Proteomes" id="UP000236546"/>
    </source>
</evidence>
<evidence type="ECO:0000256" key="1">
    <source>
        <dbReference type="ARBA" id="ARBA00008779"/>
    </source>
</evidence>
<dbReference type="GO" id="GO:0004065">
    <property type="term" value="F:arylsulfatase activity"/>
    <property type="evidence" value="ECO:0007669"/>
    <property type="project" value="TreeGrafter"/>
</dbReference>
<comment type="similarity">
    <text evidence="1">Belongs to the sulfatase family.</text>
</comment>
<evidence type="ECO:0000259" key="5">
    <source>
        <dbReference type="Pfam" id="PF00884"/>
    </source>
</evidence>
<accession>A0A2K0T2H8</accession>
<dbReference type="SUPFAM" id="SSF53649">
    <property type="entry name" value="Alkaline phosphatase-like"/>
    <property type="match status" value="1"/>
</dbReference>
<evidence type="ECO:0000256" key="3">
    <source>
        <dbReference type="ARBA" id="ARBA00022801"/>
    </source>
</evidence>
<gene>
    <name evidence="6" type="ORF">TGAMA5MH_08262</name>
</gene>
<dbReference type="Gene3D" id="3.40.720.10">
    <property type="entry name" value="Alkaline Phosphatase, subunit A"/>
    <property type="match status" value="1"/>
</dbReference>
<dbReference type="Pfam" id="PF00884">
    <property type="entry name" value="Sulfatase"/>
    <property type="match status" value="1"/>
</dbReference>
<sequence length="558" mass="63392">MNTSKRPNFLLIVADDLGFSDVGAFGSEIQTPNLDALAYSPTGVRMTNFHTASMCSPTRSMLLSGTDNHIAGLGQMEYWGRGRDPPVPWSERAGYEGYLNFRVAALPEILQDAGYFTCMSGKWHLGLTKERTPHARGFDRSFALLPGGSSHYAYEPKHPDGTPIFAHWASLYYEDDQRVETKDFPTDFYSSDQFTQKLMGFLDERERSAALKEKPFFAFLPFTAPHWPLQAPQSSIAKYKGKYDEGPDVLREKRLKQQIELGLLPEDIEAHPVIASTKEWDEMSAAEKAWSAKTMEVFAGMVDRMDENIGKVIDHIKKIGEWDNTFVIFMSDNGAEGAIVEAIPVTGDVIKKSIDKHYNNDYENLGNRDSFIWYGPRWAQASTAPSRMHKGYVTEGGIRCPAIIHYPRFAQLSHGRITDSFTTVMDILPTLLDLAGIPLPEQEFRGRQIVPVKGKSWISHLLQKSPHVHDEDHVTGWELFFHQAIRKGKWKAIFIPKPKGPEKWQLYDMDQDMGEVHDLAEQEPKVLDELVKHWLAYVSEFGIFLREELEEGYVLPKT</sequence>
<reference evidence="6 7" key="1">
    <citation type="submission" date="2017-02" db="EMBL/GenBank/DDBJ databases">
        <title>Genomes of Trichoderma spp. with biocontrol activity.</title>
        <authorList>
            <person name="Gardiner D."/>
            <person name="Kazan K."/>
            <person name="Vos C."/>
            <person name="Harvey P."/>
        </authorList>
    </citation>
    <scope>NUCLEOTIDE SEQUENCE [LARGE SCALE GENOMIC DNA]</scope>
    <source>
        <strain evidence="6 7">A5MH</strain>
    </source>
</reference>
<feature type="domain" description="Sulfatase N-terminal" evidence="5">
    <location>
        <begin position="7"/>
        <end position="437"/>
    </location>
</feature>